<gene>
    <name evidence="1" type="ORF">GDO81_015335</name>
</gene>
<protein>
    <submittedName>
        <fullName evidence="1">Uncharacterized protein</fullName>
    </submittedName>
</protein>
<dbReference type="EMBL" id="WNYA01000007">
    <property type="protein sequence ID" value="KAG8561399.1"/>
    <property type="molecule type" value="Genomic_DNA"/>
</dbReference>
<dbReference type="Gene3D" id="1.10.357.70">
    <property type="entry name" value="Exocyst complex component Sec6, C-terminal domain"/>
    <property type="match status" value="1"/>
</dbReference>
<name>A0AAV7AIM7_ENGPU</name>
<keyword evidence="2" id="KW-1185">Reference proteome</keyword>
<comment type="caution">
    <text evidence="1">The sequence shown here is derived from an EMBL/GenBank/DDBJ whole genome shotgun (WGS) entry which is preliminary data.</text>
</comment>
<accession>A0AAV7AIM7</accession>
<dbReference type="InterPro" id="IPR042532">
    <property type="entry name" value="EXOC3/Sec6_C"/>
</dbReference>
<proteinExistence type="predicted"/>
<sequence length="619" mass="72167">MQHSTVQMGKKKNSFKKVLSKLKNIRVSHPENNPLLPNKGQPKENTHLKKIKERLTFEVPITNYVKLKNKVKLVSEPQENCKSKEEQFKSLMDTNKYYNACLLIHDVEQNGKLDGSELYEVVAQDMWRSLTLALDGDPNQTVNLQSISQCITWARQQNCNKDPEWSPHEWGKGLENVFENDMKKHSPKFELDKGVGQYLLELEKNITEIILRLEQYPEVLAVTYMKCLHVDLFDQLKCLIDKNQKFEDHVLLFQWAHKEHRRLCKYQVGSEDFDHMLFGNWFLDSGNKIASTGREAMYRTLLEILQSEIVWNSYPKEEVRYYFTDVLEEGTKFCKTVEDLGFTLVSRLQSLFLEEFLHFLTRYKVFLTEKLGGVISGNGICVGIRILKNCSILRHTINDFHGALKDLQIQEIQSILWQCENKGIDLVLSSMKPSLKEAFKNYFKKNCNQYENVLRNLKCALINVDIQNEPKLVTLLHHRLVVLFIQSFFKCSKKLSGQNTGEIFSKGSKKLLEFFSDMISTEYLLPSSPLNFISDILTTKDSKSLHTTTVFFIKEHQDLREEHLKALLNIRGNLSSNEKEDILYYIRNSEISCDQNKLGFFEDIHVDKSKMKYFLCCLD</sequence>
<evidence type="ECO:0000313" key="2">
    <source>
        <dbReference type="Proteomes" id="UP000824782"/>
    </source>
</evidence>
<dbReference type="AlphaFoldDB" id="A0AAV7AIM7"/>
<dbReference type="Proteomes" id="UP000824782">
    <property type="component" value="Unassembled WGS sequence"/>
</dbReference>
<reference evidence="1" key="1">
    <citation type="thesis" date="2020" institute="ProQuest LLC" country="789 East Eisenhower Parkway, Ann Arbor, MI, USA">
        <title>Comparative Genomics and Chromosome Evolution.</title>
        <authorList>
            <person name="Mudd A.B."/>
        </authorList>
    </citation>
    <scope>NUCLEOTIDE SEQUENCE</scope>
    <source>
        <strain evidence="1">237g6f4</strain>
        <tissue evidence="1">Blood</tissue>
    </source>
</reference>
<evidence type="ECO:0000313" key="1">
    <source>
        <dbReference type="EMBL" id="KAG8561399.1"/>
    </source>
</evidence>
<organism evidence="1 2">
    <name type="scientific">Engystomops pustulosus</name>
    <name type="common">Tungara frog</name>
    <name type="synonym">Physalaemus pustulosus</name>
    <dbReference type="NCBI Taxonomy" id="76066"/>
    <lineage>
        <taxon>Eukaryota</taxon>
        <taxon>Metazoa</taxon>
        <taxon>Chordata</taxon>
        <taxon>Craniata</taxon>
        <taxon>Vertebrata</taxon>
        <taxon>Euteleostomi</taxon>
        <taxon>Amphibia</taxon>
        <taxon>Batrachia</taxon>
        <taxon>Anura</taxon>
        <taxon>Neobatrachia</taxon>
        <taxon>Hyloidea</taxon>
        <taxon>Leptodactylidae</taxon>
        <taxon>Leiuperinae</taxon>
        <taxon>Engystomops</taxon>
    </lineage>
</organism>